<protein>
    <submittedName>
        <fullName evidence="2">Alpha/beta hydrolase</fullName>
    </submittedName>
</protein>
<keyword evidence="2" id="KW-0378">Hydrolase</keyword>
<dbReference type="InterPro" id="IPR050471">
    <property type="entry name" value="AB_hydrolase"/>
</dbReference>
<dbReference type="PANTHER" id="PTHR43433">
    <property type="entry name" value="HYDROLASE, ALPHA/BETA FOLD FAMILY PROTEIN"/>
    <property type="match status" value="1"/>
</dbReference>
<dbReference type="AlphaFoldDB" id="A0A2R5ERZ3"/>
<accession>A0A2R5ERZ3</accession>
<evidence type="ECO:0000313" key="2">
    <source>
        <dbReference type="EMBL" id="GBG06543.1"/>
    </source>
</evidence>
<gene>
    <name evidence="2" type="ORF">PAT3040_01070</name>
</gene>
<evidence type="ECO:0000259" key="1">
    <source>
        <dbReference type="Pfam" id="PF00561"/>
    </source>
</evidence>
<dbReference type="Gene3D" id="3.40.50.1820">
    <property type="entry name" value="alpha/beta hydrolase"/>
    <property type="match status" value="1"/>
</dbReference>
<organism evidence="2 3">
    <name type="scientific">Paenibacillus agaridevorans</name>
    <dbReference type="NCBI Taxonomy" id="171404"/>
    <lineage>
        <taxon>Bacteria</taxon>
        <taxon>Bacillati</taxon>
        <taxon>Bacillota</taxon>
        <taxon>Bacilli</taxon>
        <taxon>Bacillales</taxon>
        <taxon>Paenibacillaceae</taxon>
        <taxon>Paenibacillus</taxon>
    </lineage>
</organism>
<dbReference type="InterPro" id="IPR029058">
    <property type="entry name" value="AB_hydrolase_fold"/>
</dbReference>
<reference evidence="2 3" key="1">
    <citation type="submission" date="2017-08" db="EMBL/GenBank/DDBJ databases">
        <title>Substantial Increase in Enzyme Production by Combined Drug-Resistance Mutations in Paenibacillus agaridevorans.</title>
        <authorList>
            <person name="Tanaka Y."/>
            <person name="Funane K."/>
            <person name="Hosaka T."/>
            <person name="Shiwa Y."/>
            <person name="Fujita N."/>
            <person name="Miyazaki T."/>
            <person name="Yoshikawa H."/>
            <person name="Murakami K."/>
            <person name="Kasahara K."/>
            <person name="Inaoka T."/>
            <person name="Hiraga Y."/>
            <person name="Ochi K."/>
        </authorList>
    </citation>
    <scope>NUCLEOTIDE SEQUENCE [LARGE SCALE GENOMIC DNA]</scope>
    <source>
        <strain evidence="2 3">T-3040</strain>
    </source>
</reference>
<dbReference type="PRINTS" id="PR00111">
    <property type="entry name" value="ABHYDROLASE"/>
</dbReference>
<dbReference type="GO" id="GO:0016787">
    <property type="term" value="F:hydrolase activity"/>
    <property type="evidence" value="ECO:0007669"/>
    <property type="project" value="UniProtKB-KW"/>
</dbReference>
<comment type="caution">
    <text evidence="2">The sequence shown here is derived from an EMBL/GenBank/DDBJ whole genome shotgun (WGS) entry which is preliminary data.</text>
</comment>
<dbReference type="SUPFAM" id="SSF53474">
    <property type="entry name" value="alpha/beta-Hydrolases"/>
    <property type="match status" value="1"/>
</dbReference>
<dbReference type="Pfam" id="PF00561">
    <property type="entry name" value="Abhydrolase_1"/>
    <property type="match status" value="1"/>
</dbReference>
<dbReference type="PANTHER" id="PTHR43433:SF1">
    <property type="entry name" value="BLL5160 PROTEIN"/>
    <property type="match status" value="1"/>
</dbReference>
<keyword evidence="3" id="KW-1185">Reference proteome</keyword>
<evidence type="ECO:0000313" key="3">
    <source>
        <dbReference type="Proteomes" id="UP000245202"/>
    </source>
</evidence>
<name>A0A2R5ERZ3_9BACL</name>
<proteinExistence type="predicted"/>
<dbReference type="InterPro" id="IPR000073">
    <property type="entry name" value="AB_hydrolase_1"/>
</dbReference>
<feature type="domain" description="AB hydrolase-1" evidence="1">
    <location>
        <begin position="21"/>
        <end position="241"/>
    </location>
</feature>
<dbReference type="Proteomes" id="UP000245202">
    <property type="component" value="Unassembled WGS sequence"/>
</dbReference>
<sequence>MPVSRINGTDIYYEVTGTGTPIVFTHGHSMYRKQWEPQVAALSSRYQRIVWDVRGHGDSGLPPGEVDSEDFSRDLKGLLDHLELRSAVLCGLSMGGHISLQTAVRYPDYVQGLILIGTPFTNTFNRFERYAAPFSQFFLRYLPFGQTAKWTASAMSSHNPSNRDFVLESFGKMTKDGFLRHWSGNLRMESRDDLHRVACLTLILHGEHDNMVGRQQPYLREHIRRANFHSIPNAHHLTNRDNPEAVNRHIEEFMMRLTQV</sequence>
<dbReference type="EMBL" id="BDQX01000051">
    <property type="protein sequence ID" value="GBG06543.1"/>
    <property type="molecule type" value="Genomic_DNA"/>
</dbReference>
<dbReference type="RefSeq" id="WP_108991825.1">
    <property type="nucleotide sequence ID" value="NZ_BDQX01000051.1"/>
</dbReference>